<reference evidence="2" key="1">
    <citation type="submission" date="2023-08" db="EMBL/GenBank/DDBJ databases">
        <authorList>
            <person name="Messyasz A."/>
            <person name="Mannisto M.K."/>
            <person name="Kerkhof L.J."/>
            <person name="Haggblom M."/>
        </authorList>
    </citation>
    <scope>NUCLEOTIDE SEQUENCE</scope>
    <source>
        <strain evidence="2">M8UP23</strain>
    </source>
</reference>
<name>A0AAU7ZGL3_9BACT</name>
<keyword evidence="1" id="KW-0472">Membrane</keyword>
<evidence type="ECO:0000256" key="1">
    <source>
        <dbReference type="SAM" id="Phobius"/>
    </source>
</evidence>
<keyword evidence="1" id="KW-0812">Transmembrane</keyword>
<accession>A0AAU7ZGL3</accession>
<organism evidence="2">
    <name type="scientific">Tunturiibacter empetritectus</name>
    <dbReference type="NCBI Taxonomy" id="3069691"/>
    <lineage>
        <taxon>Bacteria</taxon>
        <taxon>Pseudomonadati</taxon>
        <taxon>Acidobacteriota</taxon>
        <taxon>Terriglobia</taxon>
        <taxon>Terriglobales</taxon>
        <taxon>Acidobacteriaceae</taxon>
        <taxon>Tunturiibacter</taxon>
    </lineage>
</organism>
<sequence length="81" mass="8695">MANSREKKRLGWIDGLFIVLTGGVWIVTVYKVVTNGIPSGLLPGEGHPGGAGIVLSCNDCSTIFVKEMSWSSGSWTGFRDH</sequence>
<dbReference type="EMBL" id="CP132932">
    <property type="protein sequence ID" value="XCB27931.1"/>
    <property type="molecule type" value="Genomic_DNA"/>
</dbReference>
<dbReference type="RefSeq" id="WP_353070428.1">
    <property type="nucleotide sequence ID" value="NZ_CP132932.1"/>
</dbReference>
<dbReference type="KEGG" id="temp:RBB75_06305"/>
<protein>
    <submittedName>
        <fullName evidence="2">Uncharacterized protein</fullName>
    </submittedName>
</protein>
<feature type="transmembrane region" description="Helical" evidence="1">
    <location>
        <begin position="12"/>
        <end position="33"/>
    </location>
</feature>
<proteinExistence type="predicted"/>
<evidence type="ECO:0000313" key="2">
    <source>
        <dbReference type="EMBL" id="XCB27931.1"/>
    </source>
</evidence>
<gene>
    <name evidence="2" type="ORF">RBB75_06305</name>
</gene>
<dbReference type="AlphaFoldDB" id="A0AAU7ZGL3"/>
<reference evidence="2" key="2">
    <citation type="journal article" date="2024" name="Environ. Microbiol.">
        <title>Genome analysis and description of Tunturibacter gen. nov. expands the diversity of Terriglobia in tundra soils.</title>
        <authorList>
            <person name="Messyasz A."/>
            <person name="Mannisto M.K."/>
            <person name="Kerkhof L.J."/>
            <person name="Haggblom M.M."/>
        </authorList>
    </citation>
    <scope>NUCLEOTIDE SEQUENCE</scope>
    <source>
        <strain evidence="2">M8UP23</strain>
    </source>
</reference>
<keyword evidence="1" id="KW-1133">Transmembrane helix</keyword>